<name>A0A0F4PK96_9GAMM</name>
<dbReference type="SUPFAM" id="SSF46689">
    <property type="entry name" value="Homeodomain-like"/>
    <property type="match status" value="1"/>
</dbReference>
<dbReference type="InterPro" id="IPR009057">
    <property type="entry name" value="Homeodomain-like_sf"/>
</dbReference>
<keyword evidence="3" id="KW-0804">Transcription</keyword>
<dbReference type="AlphaFoldDB" id="A0A0F4PK96"/>
<organism evidence="5 6">
    <name type="scientific">Pseudoalteromonas ruthenica</name>
    <dbReference type="NCBI Taxonomy" id="151081"/>
    <lineage>
        <taxon>Bacteria</taxon>
        <taxon>Pseudomonadati</taxon>
        <taxon>Pseudomonadota</taxon>
        <taxon>Gammaproteobacteria</taxon>
        <taxon>Alteromonadales</taxon>
        <taxon>Pseudoalteromonadaceae</taxon>
        <taxon>Pseudoalteromonas</taxon>
    </lineage>
</organism>
<evidence type="ECO:0000256" key="2">
    <source>
        <dbReference type="ARBA" id="ARBA00023125"/>
    </source>
</evidence>
<feature type="domain" description="HTH araC/xylS-type" evidence="4">
    <location>
        <begin position="173"/>
        <end position="284"/>
    </location>
</feature>
<accession>A0A0F4PK96</accession>
<reference evidence="5 6" key="1">
    <citation type="journal article" date="2015" name="BMC Genomics">
        <title>Genome mining reveals unlocked bioactive potential of marine Gram-negative bacteria.</title>
        <authorList>
            <person name="Machado H."/>
            <person name="Sonnenschein E.C."/>
            <person name="Melchiorsen J."/>
            <person name="Gram L."/>
        </authorList>
    </citation>
    <scope>NUCLEOTIDE SEQUENCE [LARGE SCALE GENOMIC DNA]</scope>
    <source>
        <strain evidence="5 6">S3137</strain>
    </source>
</reference>
<protein>
    <recommendedName>
        <fullName evidence="4">HTH araC/xylS-type domain-containing protein</fullName>
    </recommendedName>
</protein>
<dbReference type="GO" id="GO:0043565">
    <property type="term" value="F:sequence-specific DNA binding"/>
    <property type="evidence" value="ECO:0007669"/>
    <property type="project" value="InterPro"/>
</dbReference>
<dbReference type="PATRIC" id="fig|151081.8.peg.2738"/>
<gene>
    <name evidence="5" type="ORF">TW72_07505</name>
</gene>
<evidence type="ECO:0000256" key="1">
    <source>
        <dbReference type="ARBA" id="ARBA00023015"/>
    </source>
</evidence>
<proteinExistence type="predicted"/>
<evidence type="ECO:0000256" key="3">
    <source>
        <dbReference type="ARBA" id="ARBA00023163"/>
    </source>
</evidence>
<dbReference type="InterPro" id="IPR018062">
    <property type="entry name" value="HTH_AraC-typ_CS"/>
</dbReference>
<keyword evidence="1" id="KW-0805">Transcription regulation</keyword>
<evidence type="ECO:0000313" key="6">
    <source>
        <dbReference type="Proteomes" id="UP000033664"/>
    </source>
</evidence>
<comment type="caution">
    <text evidence="5">The sequence shown here is derived from an EMBL/GenBank/DDBJ whole genome shotgun (WGS) entry which is preliminary data.</text>
</comment>
<dbReference type="SMART" id="SM00342">
    <property type="entry name" value="HTH_ARAC"/>
    <property type="match status" value="1"/>
</dbReference>
<keyword evidence="2" id="KW-0238">DNA-binding</keyword>
<dbReference type="InterPro" id="IPR050204">
    <property type="entry name" value="AraC_XylS_family_regulators"/>
</dbReference>
<sequence>MLLPSYCDGPKLAICWWQSLNKTDNVMTSPTRILSSQYYRPLSDFALHIKALSVGGVAQVWQARTGAERPYSQQLLHADARMGLLTVTQGQAYLGEQLLTPGLYITGCQQHSKVLSCAAGTHLLGARFHLAAQGSFIRQPAAEMVNQCIRIDDIDTAPQLHRAARFSEAQPFFDLIKTLSSHLPRQQQVLSGAAIEVCTNSADLAEQLGKTPRTIERYCKHHIGISLRSIHKLQRVARARERIKHQRQTSLTELSYALNFADQAHFSRQFKQVVGLSPRDYQQLKWANRSA</sequence>
<dbReference type="PROSITE" id="PS00041">
    <property type="entry name" value="HTH_ARAC_FAMILY_1"/>
    <property type="match status" value="1"/>
</dbReference>
<keyword evidence="6" id="KW-1185">Reference proteome</keyword>
<evidence type="ECO:0000259" key="4">
    <source>
        <dbReference type="PROSITE" id="PS01124"/>
    </source>
</evidence>
<dbReference type="Gene3D" id="1.10.10.60">
    <property type="entry name" value="Homeodomain-like"/>
    <property type="match status" value="1"/>
</dbReference>
<dbReference type="EMBL" id="JXXZ01000006">
    <property type="protein sequence ID" value="KJZ00518.1"/>
    <property type="molecule type" value="Genomic_DNA"/>
</dbReference>
<dbReference type="PROSITE" id="PS01124">
    <property type="entry name" value="HTH_ARAC_FAMILY_2"/>
    <property type="match status" value="1"/>
</dbReference>
<dbReference type="GO" id="GO:0003700">
    <property type="term" value="F:DNA-binding transcription factor activity"/>
    <property type="evidence" value="ECO:0007669"/>
    <property type="project" value="InterPro"/>
</dbReference>
<dbReference type="PANTHER" id="PTHR46796:SF13">
    <property type="entry name" value="HTH-TYPE TRANSCRIPTIONAL ACTIVATOR RHAS"/>
    <property type="match status" value="1"/>
</dbReference>
<evidence type="ECO:0000313" key="5">
    <source>
        <dbReference type="EMBL" id="KJZ00518.1"/>
    </source>
</evidence>
<dbReference type="PANTHER" id="PTHR46796">
    <property type="entry name" value="HTH-TYPE TRANSCRIPTIONAL ACTIVATOR RHAS-RELATED"/>
    <property type="match status" value="1"/>
</dbReference>
<dbReference type="Proteomes" id="UP000033664">
    <property type="component" value="Unassembled WGS sequence"/>
</dbReference>
<dbReference type="InterPro" id="IPR018060">
    <property type="entry name" value="HTH_AraC"/>
</dbReference>
<dbReference type="Pfam" id="PF12833">
    <property type="entry name" value="HTH_18"/>
    <property type="match status" value="1"/>
</dbReference>